<reference evidence="1 2" key="1">
    <citation type="submission" date="2021-05" db="EMBL/GenBank/DDBJ databases">
        <title>A Polyphasic approach of four new species of the genus Ohtaekwangia: Ohtaekwangia histidinii sp. nov., Ohtaekwangia cretensis sp. nov., Ohtaekwangia indiensis sp. nov., Ohtaekwangia reichenbachii sp. nov. from diverse environment.</title>
        <authorList>
            <person name="Octaviana S."/>
        </authorList>
    </citation>
    <scope>NUCLEOTIDE SEQUENCE [LARGE SCALE GENOMIC DNA]</scope>
    <source>
        <strain evidence="1 2">PWU5</strain>
    </source>
</reference>
<evidence type="ECO:0008006" key="3">
    <source>
        <dbReference type="Google" id="ProtNLM"/>
    </source>
</evidence>
<sequence>MRVFLLLITILFGVSCKNRNESIDLVEYQDGKQLLTMDKLERNGREFIIPKIHRLSKDSVLVGNELLVKIFLGRNDLDLVNAFLDCDSTVVNPTVDTTTYRISGCSRGLIVQNDTILIGFHPTKPGVQRFSEITILTKDRKKVFRTLKYSFEYKVVAKQ</sequence>
<name>A0AAP2DUU0_9BACT</name>
<dbReference type="PROSITE" id="PS51257">
    <property type="entry name" value="PROKAR_LIPOPROTEIN"/>
    <property type="match status" value="1"/>
</dbReference>
<dbReference type="RefSeq" id="WP_254083396.1">
    <property type="nucleotide sequence ID" value="NZ_JAHESE010000003.1"/>
</dbReference>
<dbReference type="EMBL" id="JAHESE010000003">
    <property type="protein sequence ID" value="MBT1707806.1"/>
    <property type="molecule type" value="Genomic_DNA"/>
</dbReference>
<organism evidence="1 2">
    <name type="scientific">Dawidia cretensis</name>
    <dbReference type="NCBI Taxonomy" id="2782350"/>
    <lineage>
        <taxon>Bacteria</taxon>
        <taxon>Pseudomonadati</taxon>
        <taxon>Bacteroidota</taxon>
        <taxon>Cytophagia</taxon>
        <taxon>Cytophagales</taxon>
        <taxon>Chryseotaleaceae</taxon>
        <taxon>Dawidia</taxon>
    </lineage>
</organism>
<dbReference type="AlphaFoldDB" id="A0AAP2DUU0"/>
<proteinExistence type="predicted"/>
<evidence type="ECO:0000313" key="1">
    <source>
        <dbReference type="EMBL" id="MBT1707806.1"/>
    </source>
</evidence>
<gene>
    <name evidence="1" type="ORF">KK062_06220</name>
</gene>
<evidence type="ECO:0000313" key="2">
    <source>
        <dbReference type="Proteomes" id="UP001319080"/>
    </source>
</evidence>
<comment type="caution">
    <text evidence="1">The sequence shown here is derived from an EMBL/GenBank/DDBJ whole genome shotgun (WGS) entry which is preliminary data.</text>
</comment>
<accession>A0AAP2DUU0</accession>
<protein>
    <recommendedName>
        <fullName evidence="3">Lipoprotein</fullName>
    </recommendedName>
</protein>
<dbReference type="Proteomes" id="UP001319080">
    <property type="component" value="Unassembled WGS sequence"/>
</dbReference>
<keyword evidence="2" id="KW-1185">Reference proteome</keyword>